<dbReference type="UniPathway" id="UPA00078">
    <property type="reaction ID" value="UER00161"/>
</dbReference>
<dbReference type="PANTHER" id="PTHR43210:SF2">
    <property type="entry name" value="ATP-DEPENDENT DETHIOBIOTIN SYNTHETASE BIOD 2"/>
    <property type="match status" value="1"/>
</dbReference>
<dbReference type="EMBL" id="FODY01000024">
    <property type="protein sequence ID" value="SEP39815.1"/>
    <property type="molecule type" value="Genomic_DNA"/>
</dbReference>
<keyword evidence="7 9" id="KW-0460">Magnesium</keyword>
<feature type="binding site" evidence="9">
    <location>
        <begin position="118"/>
        <end position="121"/>
    </location>
    <ligand>
        <name>ATP</name>
        <dbReference type="ChEBI" id="CHEBI:30616"/>
    </ligand>
</feature>
<dbReference type="GO" id="GO:0000287">
    <property type="term" value="F:magnesium ion binding"/>
    <property type="evidence" value="ECO:0007669"/>
    <property type="project" value="UniProtKB-UniRule"/>
</dbReference>
<keyword evidence="1 9" id="KW-0963">Cytoplasm</keyword>
<feature type="binding site" evidence="9">
    <location>
        <begin position="13"/>
        <end position="18"/>
    </location>
    <ligand>
        <name>ATP</name>
        <dbReference type="ChEBI" id="CHEBI:30616"/>
    </ligand>
</feature>
<accession>A0A1H8XIU0</accession>
<feature type="binding site" evidence="9">
    <location>
        <position position="42"/>
    </location>
    <ligand>
        <name>substrate</name>
    </ligand>
</feature>
<dbReference type="EC" id="6.3.3.3" evidence="9"/>
<dbReference type="OrthoDB" id="9802097at2"/>
<keyword evidence="5 9" id="KW-0093">Biotin biosynthesis</keyword>
<dbReference type="GO" id="GO:0005524">
    <property type="term" value="F:ATP binding"/>
    <property type="evidence" value="ECO:0007669"/>
    <property type="project" value="UniProtKB-UniRule"/>
</dbReference>
<dbReference type="PIRSF" id="PIRSF006755">
    <property type="entry name" value="DTB_synth"/>
    <property type="match status" value="1"/>
</dbReference>
<reference evidence="10 11" key="1">
    <citation type="submission" date="2016-10" db="EMBL/GenBank/DDBJ databases">
        <authorList>
            <person name="de Groot N.N."/>
        </authorList>
    </citation>
    <scope>NUCLEOTIDE SEQUENCE [LARGE SCALE GENOMIC DNA]</scope>
    <source>
        <strain evidence="10 11">DSM 13305</strain>
    </source>
</reference>
<evidence type="ECO:0000256" key="6">
    <source>
        <dbReference type="ARBA" id="ARBA00022840"/>
    </source>
</evidence>
<feature type="binding site" evidence="9">
    <location>
        <begin position="209"/>
        <end position="211"/>
    </location>
    <ligand>
        <name>ATP</name>
        <dbReference type="ChEBI" id="CHEBI:30616"/>
    </ligand>
</feature>
<comment type="function">
    <text evidence="9">Catalyzes a mechanistically unusual reaction, the ATP-dependent insertion of CO2 between the N7 and N8 nitrogen atoms of 7,8-diaminopelargonic acid (DAPA, also called 7,8-diammoniononanoate) to form a ureido ring.</text>
</comment>
<dbReference type="InterPro" id="IPR027417">
    <property type="entry name" value="P-loop_NTPase"/>
</dbReference>
<dbReference type="PANTHER" id="PTHR43210">
    <property type="entry name" value="DETHIOBIOTIN SYNTHETASE"/>
    <property type="match status" value="1"/>
</dbReference>
<dbReference type="AlphaFoldDB" id="A0A1H8XIU0"/>
<comment type="caution">
    <text evidence="9">Lacks conserved residue(s) required for the propagation of feature annotation.</text>
</comment>
<evidence type="ECO:0000256" key="1">
    <source>
        <dbReference type="ARBA" id="ARBA00022490"/>
    </source>
</evidence>
<comment type="pathway">
    <text evidence="9">Cofactor biosynthesis; biotin biosynthesis; biotin from 7,8-diaminononanoate: step 1/2.</text>
</comment>
<comment type="catalytic activity">
    <reaction evidence="8">
        <text>(7R,8S)-8-amino-7-(carboxyamino)nonanoate + ATP = (4R,5S)-dethiobiotin + ADP + phosphate + H(+)</text>
        <dbReference type="Rhea" id="RHEA:63684"/>
        <dbReference type="ChEBI" id="CHEBI:15378"/>
        <dbReference type="ChEBI" id="CHEBI:30616"/>
        <dbReference type="ChEBI" id="CHEBI:43474"/>
        <dbReference type="ChEBI" id="CHEBI:149470"/>
        <dbReference type="ChEBI" id="CHEBI:149473"/>
        <dbReference type="ChEBI" id="CHEBI:456216"/>
    </reaction>
</comment>
<proteinExistence type="inferred from homology"/>
<dbReference type="Pfam" id="PF13500">
    <property type="entry name" value="AAA_26"/>
    <property type="match status" value="1"/>
</dbReference>
<evidence type="ECO:0000256" key="3">
    <source>
        <dbReference type="ARBA" id="ARBA00022723"/>
    </source>
</evidence>
<keyword evidence="2 9" id="KW-0436">Ligase</keyword>
<comment type="catalytic activity">
    <reaction evidence="9">
        <text>(7R,8S)-7,8-diammoniononanoate + CO2 + ATP = (4R,5S)-dethiobiotin + ADP + phosphate + 3 H(+)</text>
        <dbReference type="Rhea" id="RHEA:15805"/>
        <dbReference type="ChEBI" id="CHEBI:15378"/>
        <dbReference type="ChEBI" id="CHEBI:16526"/>
        <dbReference type="ChEBI" id="CHEBI:30616"/>
        <dbReference type="ChEBI" id="CHEBI:43474"/>
        <dbReference type="ChEBI" id="CHEBI:149469"/>
        <dbReference type="ChEBI" id="CHEBI:149473"/>
        <dbReference type="ChEBI" id="CHEBI:456216"/>
        <dbReference type="EC" id="6.3.3.3"/>
    </reaction>
</comment>
<evidence type="ECO:0000256" key="2">
    <source>
        <dbReference type="ARBA" id="ARBA00022598"/>
    </source>
</evidence>
<feature type="binding site" evidence="9">
    <location>
        <position position="56"/>
    </location>
    <ligand>
        <name>Mg(2+)</name>
        <dbReference type="ChEBI" id="CHEBI:18420"/>
    </ligand>
</feature>
<feature type="binding site" evidence="9">
    <location>
        <begin position="178"/>
        <end position="179"/>
    </location>
    <ligand>
        <name>ATP</name>
        <dbReference type="ChEBI" id="CHEBI:30616"/>
    </ligand>
</feature>
<dbReference type="SUPFAM" id="SSF52540">
    <property type="entry name" value="P-loop containing nucleoside triphosphate hydrolases"/>
    <property type="match status" value="1"/>
</dbReference>
<dbReference type="Proteomes" id="UP000198847">
    <property type="component" value="Unassembled WGS sequence"/>
</dbReference>
<dbReference type="STRING" id="112903.SAMN04490178_12468"/>
<gene>
    <name evidence="9" type="primary">bioD</name>
    <name evidence="10" type="ORF">SAMN04490178_12468</name>
</gene>
<keyword evidence="11" id="KW-1185">Reference proteome</keyword>
<organism evidence="10 11">
    <name type="scientific">Propionispora vibrioides</name>
    <dbReference type="NCBI Taxonomy" id="112903"/>
    <lineage>
        <taxon>Bacteria</taxon>
        <taxon>Bacillati</taxon>
        <taxon>Bacillota</taxon>
        <taxon>Negativicutes</taxon>
        <taxon>Selenomonadales</taxon>
        <taxon>Sporomusaceae</taxon>
        <taxon>Propionispora</taxon>
    </lineage>
</organism>
<dbReference type="GO" id="GO:0009102">
    <property type="term" value="P:biotin biosynthetic process"/>
    <property type="evidence" value="ECO:0007669"/>
    <property type="project" value="UniProtKB-UniRule"/>
</dbReference>
<evidence type="ECO:0000256" key="8">
    <source>
        <dbReference type="ARBA" id="ARBA00047386"/>
    </source>
</evidence>
<comment type="similarity">
    <text evidence="9">Belongs to the dethiobiotin synthetase family.</text>
</comment>
<dbReference type="NCBIfam" id="TIGR00347">
    <property type="entry name" value="bioD"/>
    <property type="match status" value="1"/>
</dbReference>
<feature type="binding site" evidence="9">
    <location>
        <position position="118"/>
    </location>
    <ligand>
        <name>Mg(2+)</name>
        <dbReference type="ChEBI" id="CHEBI:18420"/>
    </ligand>
</feature>
<protein>
    <recommendedName>
        <fullName evidence="9">ATP-dependent dethiobiotin synthetase BioD</fullName>
        <ecNumber evidence="9">6.3.3.3</ecNumber>
    </recommendedName>
    <alternativeName>
        <fullName evidence="9">DTB synthetase</fullName>
        <shortName evidence="9">DTBS</shortName>
    </alternativeName>
    <alternativeName>
        <fullName evidence="9">Dethiobiotin synthase</fullName>
    </alternativeName>
</protein>
<feature type="binding site" evidence="9">
    <location>
        <position position="56"/>
    </location>
    <ligand>
        <name>ATP</name>
        <dbReference type="ChEBI" id="CHEBI:30616"/>
    </ligand>
</feature>
<dbReference type="GO" id="GO:0004141">
    <property type="term" value="F:dethiobiotin synthase activity"/>
    <property type="evidence" value="ECO:0007669"/>
    <property type="project" value="UniProtKB-UniRule"/>
</dbReference>
<dbReference type="GO" id="GO:0005829">
    <property type="term" value="C:cytosol"/>
    <property type="evidence" value="ECO:0007669"/>
    <property type="project" value="TreeGrafter"/>
</dbReference>
<dbReference type="CDD" id="cd03109">
    <property type="entry name" value="DTBS"/>
    <property type="match status" value="1"/>
</dbReference>
<evidence type="ECO:0000256" key="5">
    <source>
        <dbReference type="ARBA" id="ARBA00022756"/>
    </source>
</evidence>
<name>A0A1H8XIU0_9FIRM</name>
<dbReference type="Gene3D" id="3.40.50.300">
    <property type="entry name" value="P-loop containing nucleotide triphosphate hydrolases"/>
    <property type="match status" value="1"/>
</dbReference>
<evidence type="ECO:0000256" key="4">
    <source>
        <dbReference type="ARBA" id="ARBA00022741"/>
    </source>
</evidence>
<comment type="subunit">
    <text evidence="9">Homodimer.</text>
</comment>
<evidence type="ECO:0000313" key="10">
    <source>
        <dbReference type="EMBL" id="SEP39815.1"/>
    </source>
</evidence>
<dbReference type="InterPro" id="IPR004472">
    <property type="entry name" value="DTB_synth_BioD"/>
</dbReference>
<keyword evidence="4 9" id="KW-0547">Nucleotide-binding</keyword>
<feature type="binding site" evidence="9">
    <location>
        <position position="17"/>
    </location>
    <ligand>
        <name>Mg(2+)</name>
        <dbReference type="ChEBI" id="CHEBI:18420"/>
    </ligand>
</feature>
<dbReference type="HAMAP" id="MF_00336">
    <property type="entry name" value="BioD"/>
    <property type="match status" value="1"/>
</dbReference>
<keyword evidence="6 9" id="KW-0067">ATP-binding</keyword>
<sequence>MGRGIFITATDTDIGKTYISGAIAVALRLRGINTGVMKPVASGAVYGEDGILRSEDASFLMEAAAFSEASRQEVNPVCLVPALTPAVAAVESGTVIEPKQLVKACKSMLRKKEFTIIEGVGGILAPIWEDYLVADMVRDLALPVLVITRPNLGTINHTVLTVDYAQRHGIQVRGIIVNHWNQEQISVKERSNLEYIERLGKVPVLGTFPTVAGLVAGKQAMRQLGDLAEQHLAIDRILCFEGRDEYDRHGA</sequence>
<evidence type="ECO:0000256" key="9">
    <source>
        <dbReference type="HAMAP-Rule" id="MF_00336"/>
    </source>
</evidence>
<dbReference type="RefSeq" id="WP_091750136.1">
    <property type="nucleotide sequence ID" value="NZ_FODY01000024.1"/>
</dbReference>
<comment type="cofactor">
    <cofactor evidence="9">
        <name>Mg(2+)</name>
        <dbReference type="ChEBI" id="CHEBI:18420"/>
    </cofactor>
</comment>
<feature type="active site" evidence="9">
    <location>
        <position position="38"/>
    </location>
</feature>
<keyword evidence="3 9" id="KW-0479">Metal-binding</keyword>
<comment type="subcellular location">
    <subcellularLocation>
        <location evidence="9">Cytoplasm</location>
    </subcellularLocation>
</comment>
<evidence type="ECO:0000313" key="11">
    <source>
        <dbReference type="Proteomes" id="UP000198847"/>
    </source>
</evidence>
<evidence type="ECO:0000256" key="7">
    <source>
        <dbReference type="ARBA" id="ARBA00022842"/>
    </source>
</evidence>